<keyword evidence="2" id="KW-1185">Reference proteome</keyword>
<evidence type="ECO:0000313" key="1">
    <source>
        <dbReference type="EMBL" id="KAI3732074.1"/>
    </source>
</evidence>
<evidence type="ECO:0000313" key="2">
    <source>
        <dbReference type="Proteomes" id="UP001056120"/>
    </source>
</evidence>
<name>A0ACB9CCR6_9ASTR</name>
<protein>
    <submittedName>
        <fullName evidence="1">Uncharacterized protein</fullName>
    </submittedName>
</protein>
<comment type="caution">
    <text evidence="1">The sequence shown here is derived from an EMBL/GenBank/DDBJ whole genome shotgun (WGS) entry which is preliminary data.</text>
</comment>
<accession>A0ACB9CCR6</accession>
<reference evidence="1 2" key="2">
    <citation type="journal article" date="2022" name="Mol. Ecol. Resour.">
        <title>The genomes of chicory, endive, great burdock and yacon provide insights into Asteraceae paleo-polyploidization history and plant inulin production.</title>
        <authorList>
            <person name="Fan W."/>
            <person name="Wang S."/>
            <person name="Wang H."/>
            <person name="Wang A."/>
            <person name="Jiang F."/>
            <person name="Liu H."/>
            <person name="Zhao H."/>
            <person name="Xu D."/>
            <person name="Zhang Y."/>
        </authorList>
    </citation>
    <scope>NUCLEOTIDE SEQUENCE [LARGE SCALE GENOMIC DNA]</scope>
    <source>
        <strain evidence="2">cv. Yunnan</strain>
        <tissue evidence="1">Leaves</tissue>
    </source>
</reference>
<reference evidence="2" key="1">
    <citation type="journal article" date="2022" name="Mol. Ecol. Resour.">
        <title>The genomes of chicory, endive, great burdock and yacon provide insights into Asteraceae palaeo-polyploidization history and plant inulin production.</title>
        <authorList>
            <person name="Fan W."/>
            <person name="Wang S."/>
            <person name="Wang H."/>
            <person name="Wang A."/>
            <person name="Jiang F."/>
            <person name="Liu H."/>
            <person name="Zhao H."/>
            <person name="Xu D."/>
            <person name="Zhang Y."/>
        </authorList>
    </citation>
    <scope>NUCLEOTIDE SEQUENCE [LARGE SCALE GENOMIC DNA]</scope>
    <source>
        <strain evidence="2">cv. Yunnan</strain>
    </source>
</reference>
<gene>
    <name evidence="1" type="ORF">L1987_63271</name>
</gene>
<organism evidence="1 2">
    <name type="scientific">Smallanthus sonchifolius</name>
    <dbReference type="NCBI Taxonomy" id="185202"/>
    <lineage>
        <taxon>Eukaryota</taxon>
        <taxon>Viridiplantae</taxon>
        <taxon>Streptophyta</taxon>
        <taxon>Embryophyta</taxon>
        <taxon>Tracheophyta</taxon>
        <taxon>Spermatophyta</taxon>
        <taxon>Magnoliopsida</taxon>
        <taxon>eudicotyledons</taxon>
        <taxon>Gunneridae</taxon>
        <taxon>Pentapetalae</taxon>
        <taxon>asterids</taxon>
        <taxon>campanulids</taxon>
        <taxon>Asterales</taxon>
        <taxon>Asteraceae</taxon>
        <taxon>Asteroideae</taxon>
        <taxon>Heliantheae alliance</taxon>
        <taxon>Millerieae</taxon>
        <taxon>Smallanthus</taxon>
    </lineage>
</organism>
<dbReference type="Proteomes" id="UP001056120">
    <property type="component" value="Linkage Group LG21"/>
</dbReference>
<sequence>MSRFILYLYEIEEEEKANNSSIELREYSEDKTLLLNHSNSSVFMIVDTIETRTPESFQYDFSTVKAATNDFSKENELGRGGFGTVYKLRSVSTRDGNMPKEPMLPQRRERRRSSKLCMEKLEEWDNIRYNRSHLEDRINTTDPEMPLIQYSSSTGNSGLRKLGISKSRSRSSQYSLNDVSVSDFVPT</sequence>
<proteinExistence type="predicted"/>
<dbReference type="EMBL" id="CM042038">
    <property type="protein sequence ID" value="KAI3732074.1"/>
    <property type="molecule type" value="Genomic_DNA"/>
</dbReference>